<evidence type="ECO:0000313" key="3">
    <source>
        <dbReference type="EMBL" id="CAL7940192.1"/>
    </source>
</evidence>
<dbReference type="EMBL" id="CAXAJV020001290">
    <property type="protein sequence ID" value="CAL7940192.1"/>
    <property type="molecule type" value="Genomic_DNA"/>
</dbReference>
<feature type="compositionally biased region" description="Basic and acidic residues" evidence="1">
    <location>
        <begin position="118"/>
        <end position="132"/>
    </location>
</feature>
<comment type="caution">
    <text evidence="3">The sequence shown here is derived from an EMBL/GenBank/DDBJ whole genome shotgun (WGS) entry which is preliminary data.</text>
</comment>
<dbReference type="Pfam" id="PF10545">
    <property type="entry name" value="MADF_DNA_bdg"/>
    <property type="match status" value="1"/>
</dbReference>
<evidence type="ECO:0000259" key="2">
    <source>
        <dbReference type="PROSITE" id="PS51029"/>
    </source>
</evidence>
<evidence type="ECO:0000313" key="4">
    <source>
        <dbReference type="Proteomes" id="UP001642520"/>
    </source>
</evidence>
<dbReference type="PANTHER" id="PTHR12243:SF67">
    <property type="entry name" value="COREPRESSOR OF PANGOLIN, ISOFORM A-RELATED"/>
    <property type="match status" value="1"/>
</dbReference>
<dbReference type="InterPro" id="IPR039353">
    <property type="entry name" value="TF_Adf1"/>
</dbReference>
<dbReference type="InterPro" id="IPR006578">
    <property type="entry name" value="MADF-dom"/>
</dbReference>
<feature type="domain" description="MADF" evidence="2">
    <location>
        <begin position="16"/>
        <end position="102"/>
    </location>
</feature>
<dbReference type="Proteomes" id="UP001642520">
    <property type="component" value="Unassembled WGS sequence"/>
</dbReference>
<dbReference type="PANTHER" id="PTHR12243">
    <property type="entry name" value="MADF DOMAIN TRANSCRIPTION FACTOR"/>
    <property type="match status" value="1"/>
</dbReference>
<feature type="region of interest" description="Disordered" evidence="1">
    <location>
        <begin position="115"/>
        <end position="163"/>
    </location>
</feature>
<gene>
    <name evidence="3" type="ORF">XYLVIOL_LOCUS4369</name>
</gene>
<evidence type="ECO:0000256" key="1">
    <source>
        <dbReference type="SAM" id="MobiDB-lite"/>
    </source>
</evidence>
<name>A0ABP1NK00_XYLVO</name>
<dbReference type="SMART" id="SM00595">
    <property type="entry name" value="MADF"/>
    <property type="match status" value="1"/>
</dbReference>
<accession>A0ABP1NK00</accession>
<reference evidence="3 4" key="1">
    <citation type="submission" date="2024-08" db="EMBL/GenBank/DDBJ databases">
        <authorList>
            <person name="Will J Nash"/>
            <person name="Angela Man"/>
            <person name="Seanna McTaggart"/>
            <person name="Kendall Baker"/>
            <person name="Tom Barker"/>
            <person name="Leah Catchpole"/>
            <person name="Alex Durrant"/>
            <person name="Karim Gharbi"/>
            <person name="Naomi Irish"/>
            <person name="Gemy Kaithakottil"/>
            <person name="Debby Ku"/>
            <person name="Aaliyah Providence"/>
            <person name="Felix Shaw"/>
            <person name="David Swarbreck"/>
            <person name="Chris Watkins"/>
            <person name="Ann M. McCartney"/>
            <person name="Giulio Formenti"/>
            <person name="Alice Mouton"/>
            <person name="Noel Vella"/>
            <person name="Bjorn M von Reumont"/>
            <person name="Adriana Vella"/>
            <person name="Wilfried Haerty"/>
        </authorList>
    </citation>
    <scope>NUCLEOTIDE SEQUENCE [LARGE SCALE GENOMIC DNA]</scope>
</reference>
<sequence length="235" mass="26973">MPDRGVKSACFTMDEKLIELVRGKPELYDMRCQNYSDTVHKTQVWDEIGKVLNKTGIECKDRWLSIRSQHRKVMRKKNRSGLAANRKWRYEDAMAFILDCMRNKSRLSYLPYDEDEDSVKNEETSVEGRSETDDTAELDSALGLKDETGPTKTSRNKKPSETGAITLKKSTIGKNSAYKRIELDEHPIDVFLRSMATTVKTFSRYDQHLVKNQIFSIVSNMEAKYLSPSSPSPTE</sequence>
<protein>
    <recommendedName>
        <fullName evidence="2">MADF domain-containing protein</fullName>
    </recommendedName>
</protein>
<proteinExistence type="predicted"/>
<organism evidence="3 4">
    <name type="scientific">Xylocopa violacea</name>
    <name type="common">Violet carpenter bee</name>
    <name type="synonym">Apis violacea</name>
    <dbReference type="NCBI Taxonomy" id="135666"/>
    <lineage>
        <taxon>Eukaryota</taxon>
        <taxon>Metazoa</taxon>
        <taxon>Ecdysozoa</taxon>
        <taxon>Arthropoda</taxon>
        <taxon>Hexapoda</taxon>
        <taxon>Insecta</taxon>
        <taxon>Pterygota</taxon>
        <taxon>Neoptera</taxon>
        <taxon>Endopterygota</taxon>
        <taxon>Hymenoptera</taxon>
        <taxon>Apocrita</taxon>
        <taxon>Aculeata</taxon>
        <taxon>Apoidea</taxon>
        <taxon>Anthophila</taxon>
        <taxon>Apidae</taxon>
        <taxon>Xylocopa</taxon>
        <taxon>Xylocopa</taxon>
    </lineage>
</organism>
<dbReference type="PROSITE" id="PS51029">
    <property type="entry name" value="MADF"/>
    <property type="match status" value="1"/>
</dbReference>
<keyword evidence="4" id="KW-1185">Reference proteome</keyword>